<evidence type="ECO:0008006" key="4">
    <source>
        <dbReference type="Google" id="ProtNLM"/>
    </source>
</evidence>
<dbReference type="SUPFAM" id="SSF140453">
    <property type="entry name" value="EsxAB dimer-like"/>
    <property type="match status" value="1"/>
</dbReference>
<feature type="region of interest" description="Disordered" evidence="1">
    <location>
        <begin position="329"/>
        <end position="427"/>
    </location>
</feature>
<evidence type="ECO:0000256" key="1">
    <source>
        <dbReference type="SAM" id="MobiDB-lite"/>
    </source>
</evidence>
<organism evidence="2 3">
    <name type="scientific">Dactylosporangium matsuzakiense</name>
    <dbReference type="NCBI Taxonomy" id="53360"/>
    <lineage>
        <taxon>Bacteria</taxon>
        <taxon>Bacillati</taxon>
        <taxon>Actinomycetota</taxon>
        <taxon>Actinomycetes</taxon>
        <taxon>Micromonosporales</taxon>
        <taxon>Micromonosporaceae</taxon>
        <taxon>Dactylosporangium</taxon>
    </lineage>
</organism>
<sequence length="427" mass="43526">MTEDFHAKYAGVSHEQLYQQIMASDPEQVAAVAAKITSLRNTLGTLRDTLHADLAGLHKSWASDAGIEYQRRLGLIADFASSLHADMDSVQTTLTNWVPLLKEARTQAEKDNPAKTDDHDKTVKDAAIGAAIGSPLGPPGMVAGGVIGGWMGHDEDEEEKKKAHDRMVQIVTDLAVGYYTTDRMPDEVTGPEEGVPVDTTNVLTDTTTGPGTKAVHGGPAGTNAATFTAAPVVDPTETSTVTSLSGADDTTGAIPDPDADGDSLVYGSGLSGTGGSLLGGPGGMTAAGLGAAAAIGLGAYGASKLPFGAGVGAGANLANAEAAGGIGRPGNPFSGVPSGMAEEGSLGINRGARGGPGGAAAARRGLEDEDEEHRTWLTEDEMVWGDDLPNAPAVLGGADPAPEPPAPRHARPPQQRQPGYDEDPTVY</sequence>
<evidence type="ECO:0000313" key="2">
    <source>
        <dbReference type="EMBL" id="GLL00939.1"/>
    </source>
</evidence>
<accession>A0A9W6KK19</accession>
<gene>
    <name evidence="2" type="ORF">GCM10017581_026800</name>
</gene>
<feature type="region of interest" description="Disordered" evidence="1">
    <location>
        <begin position="238"/>
        <end position="267"/>
    </location>
</feature>
<dbReference type="Gene3D" id="1.10.287.1060">
    <property type="entry name" value="ESAT-6-like"/>
    <property type="match status" value="1"/>
</dbReference>
<protein>
    <recommendedName>
        <fullName evidence="4">WXG100 family type VII secretion target</fullName>
    </recommendedName>
</protein>
<keyword evidence="3" id="KW-1185">Reference proteome</keyword>
<evidence type="ECO:0000313" key="3">
    <source>
        <dbReference type="Proteomes" id="UP001143480"/>
    </source>
</evidence>
<dbReference type="EMBL" id="BSFP01000012">
    <property type="protein sequence ID" value="GLL00939.1"/>
    <property type="molecule type" value="Genomic_DNA"/>
</dbReference>
<proteinExistence type="predicted"/>
<comment type="caution">
    <text evidence="2">The sequence shown here is derived from an EMBL/GenBank/DDBJ whole genome shotgun (WGS) entry which is preliminary data.</text>
</comment>
<dbReference type="AlphaFoldDB" id="A0A9W6KK19"/>
<name>A0A9W6KK19_9ACTN</name>
<reference evidence="2" key="2">
    <citation type="submission" date="2023-01" db="EMBL/GenBank/DDBJ databases">
        <authorList>
            <person name="Sun Q."/>
            <person name="Evtushenko L."/>
        </authorList>
    </citation>
    <scope>NUCLEOTIDE SEQUENCE</scope>
    <source>
        <strain evidence="2">VKM Ac-1321</strain>
    </source>
</reference>
<reference evidence="2" key="1">
    <citation type="journal article" date="2014" name="Int. J. Syst. Evol. Microbiol.">
        <title>Complete genome sequence of Corynebacterium casei LMG S-19264T (=DSM 44701T), isolated from a smear-ripened cheese.</title>
        <authorList>
            <consortium name="US DOE Joint Genome Institute (JGI-PGF)"/>
            <person name="Walter F."/>
            <person name="Albersmeier A."/>
            <person name="Kalinowski J."/>
            <person name="Ruckert C."/>
        </authorList>
    </citation>
    <scope>NUCLEOTIDE SEQUENCE</scope>
    <source>
        <strain evidence="2">VKM Ac-1321</strain>
    </source>
</reference>
<dbReference type="InterPro" id="IPR036689">
    <property type="entry name" value="ESAT-6-like_sf"/>
</dbReference>
<dbReference type="RefSeq" id="WP_261958743.1">
    <property type="nucleotide sequence ID" value="NZ_BAAAXA010000001.1"/>
</dbReference>
<dbReference type="Proteomes" id="UP001143480">
    <property type="component" value="Unassembled WGS sequence"/>
</dbReference>